<dbReference type="GO" id="GO:0044773">
    <property type="term" value="P:mitotic DNA damage checkpoint signaling"/>
    <property type="evidence" value="ECO:0000318"/>
    <property type="project" value="GO_Central"/>
</dbReference>
<name>D8RA03_SELML</name>
<dbReference type="SUPFAM" id="SSF56112">
    <property type="entry name" value="Protein kinase-like (PK-like)"/>
    <property type="match status" value="1"/>
</dbReference>
<dbReference type="eggNOG" id="KOG0033">
    <property type="taxonomic scope" value="Eukaryota"/>
</dbReference>
<dbReference type="Gramene" id="EFJ30982">
    <property type="protein sequence ID" value="EFJ30982"/>
    <property type="gene ID" value="SELMODRAFT_4059"/>
</dbReference>
<dbReference type="SMART" id="SM00220">
    <property type="entry name" value="S_TKc"/>
    <property type="match status" value="1"/>
</dbReference>
<dbReference type="AlphaFoldDB" id="D8RA03"/>
<dbReference type="Gene3D" id="3.30.200.20">
    <property type="entry name" value="Phosphorylase Kinase, domain 1"/>
    <property type="match status" value="1"/>
</dbReference>
<dbReference type="Gene3D" id="1.10.510.10">
    <property type="entry name" value="Transferase(Phosphotransferase) domain 1"/>
    <property type="match status" value="1"/>
</dbReference>
<dbReference type="InterPro" id="IPR011009">
    <property type="entry name" value="Kinase-like_dom_sf"/>
</dbReference>
<evidence type="ECO:0000313" key="2">
    <source>
        <dbReference type="EMBL" id="EFJ30982.1"/>
    </source>
</evidence>
<dbReference type="GO" id="GO:0005737">
    <property type="term" value="C:cytoplasm"/>
    <property type="evidence" value="ECO:0000318"/>
    <property type="project" value="GO_Central"/>
</dbReference>
<dbReference type="OMA" id="CKHENIM"/>
<dbReference type="HOGENOM" id="CLU_000288_181_1_1"/>
<gene>
    <name evidence="2" type="ORF">SELMODRAFT_4059</name>
</gene>
<dbReference type="GO" id="GO:0004674">
    <property type="term" value="F:protein serine/threonine kinase activity"/>
    <property type="evidence" value="ECO:0000318"/>
    <property type="project" value="GO_Central"/>
</dbReference>
<organism evidence="3">
    <name type="scientific">Selaginella moellendorffii</name>
    <name type="common">Spikemoss</name>
    <dbReference type="NCBI Taxonomy" id="88036"/>
    <lineage>
        <taxon>Eukaryota</taxon>
        <taxon>Viridiplantae</taxon>
        <taxon>Streptophyta</taxon>
        <taxon>Embryophyta</taxon>
        <taxon>Tracheophyta</taxon>
        <taxon>Lycopodiopsida</taxon>
        <taxon>Selaginellales</taxon>
        <taxon>Selaginellaceae</taxon>
        <taxon>Selaginella</taxon>
    </lineage>
</organism>
<dbReference type="Pfam" id="PF00069">
    <property type="entry name" value="Pkinase"/>
    <property type="match status" value="1"/>
</dbReference>
<dbReference type="KEGG" id="smo:SELMODRAFT_4059"/>
<evidence type="ECO:0000313" key="3">
    <source>
        <dbReference type="Proteomes" id="UP000001514"/>
    </source>
</evidence>
<dbReference type="InterPro" id="IPR000719">
    <property type="entry name" value="Prot_kinase_dom"/>
</dbReference>
<feature type="domain" description="Protein kinase" evidence="1">
    <location>
        <begin position="1"/>
        <end position="220"/>
    </location>
</feature>
<accession>D8RA03</accession>
<dbReference type="PANTHER" id="PTHR44167:SF18">
    <property type="entry name" value="PROTEIN KINASE DOMAIN-CONTAINING PROTEIN"/>
    <property type="match status" value="1"/>
</dbReference>
<dbReference type="STRING" id="88036.D8RA03"/>
<dbReference type="EMBL" id="GL377574">
    <property type="protein sequence ID" value="EFJ30982.1"/>
    <property type="molecule type" value="Genomic_DNA"/>
</dbReference>
<sequence>MVREVELMKECKHENIMRVLDIGQEEDGDYMVLEHLCDARDLQYERFYYKLSDVGLIKETIRQLLVGLASLHEREVVHQDIVPACIRFELNHSNFVVKLGDFHCSRRLSTPPNVDTMGGSMGFTAPEVISRETEKIGKGVDMWGVGAVLANMLLGENPFLEGIDLSLSCDANKAKVMDNMKKFLKRDWYEMIEDEDAVDLLRCLLVWDPDKRITAEQALK</sequence>
<dbReference type="Proteomes" id="UP000001514">
    <property type="component" value="Unassembled WGS sequence"/>
</dbReference>
<dbReference type="PROSITE" id="PS50011">
    <property type="entry name" value="PROTEIN_KINASE_DOM"/>
    <property type="match status" value="1"/>
</dbReference>
<proteinExistence type="predicted"/>
<keyword evidence="3" id="KW-1185">Reference proteome</keyword>
<protein>
    <recommendedName>
        <fullName evidence="1">Protein kinase domain-containing protein</fullName>
    </recommendedName>
</protein>
<dbReference type="PANTHER" id="PTHR44167">
    <property type="entry name" value="OVARIAN-SPECIFIC SERINE/THREONINE-PROTEIN KINASE LOK-RELATED"/>
    <property type="match status" value="1"/>
</dbReference>
<evidence type="ECO:0000259" key="1">
    <source>
        <dbReference type="PROSITE" id="PS50011"/>
    </source>
</evidence>
<dbReference type="GO" id="GO:0005634">
    <property type="term" value="C:nucleus"/>
    <property type="evidence" value="ECO:0000318"/>
    <property type="project" value="GO_Central"/>
</dbReference>
<feature type="non-terminal residue" evidence="2">
    <location>
        <position position="220"/>
    </location>
</feature>
<dbReference type="InParanoid" id="D8RA03"/>
<dbReference type="GO" id="GO:0005524">
    <property type="term" value="F:ATP binding"/>
    <property type="evidence" value="ECO:0007669"/>
    <property type="project" value="InterPro"/>
</dbReference>
<reference evidence="2 3" key="1">
    <citation type="journal article" date="2011" name="Science">
        <title>The Selaginella genome identifies genetic changes associated with the evolution of vascular plants.</title>
        <authorList>
            <person name="Banks J.A."/>
            <person name="Nishiyama T."/>
            <person name="Hasebe M."/>
            <person name="Bowman J.L."/>
            <person name="Gribskov M."/>
            <person name="dePamphilis C."/>
            <person name="Albert V.A."/>
            <person name="Aono N."/>
            <person name="Aoyama T."/>
            <person name="Ambrose B.A."/>
            <person name="Ashton N.W."/>
            <person name="Axtell M.J."/>
            <person name="Barker E."/>
            <person name="Barker M.S."/>
            <person name="Bennetzen J.L."/>
            <person name="Bonawitz N.D."/>
            <person name="Chapple C."/>
            <person name="Cheng C."/>
            <person name="Correa L.G."/>
            <person name="Dacre M."/>
            <person name="DeBarry J."/>
            <person name="Dreyer I."/>
            <person name="Elias M."/>
            <person name="Engstrom E.M."/>
            <person name="Estelle M."/>
            <person name="Feng L."/>
            <person name="Finet C."/>
            <person name="Floyd S.K."/>
            <person name="Frommer W.B."/>
            <person name="Fujita T."/>
            <person name="Gramzow L."/>
            <person name="Gutensohn M."/>
            <person name="Harholt J."/>
            <person name="Hattori M."/>
            <person name="Heyl A."/>
            <person name="Hirai T."/>
            <person name="Hiwatashi Y."/>
            <person name="Ishikawa M."/>
            <person name="Iwata M."/>
            <person name="Karol K.G."/>
            <person name="Koehler B."/>
            <person name="Kolukisaoglu U."/>
            <person name="Kubo M."/>
            <person name="Kurata T."/>
            <person name="Lalonde S."/>
            <person name="Li K."/>
            <person name="Li Y."/>
            <person name="Litt A."/>
            <person name="Lyons E."/>
            <person name="Manning G."/>
            <person name="Maruyama T."/>
            <person name="Michael T.P."/>
            <person name="Mikami K."/>
            <person name="Miyazaki S."/>
            <person name="Morinaga S."/>
            <person name="Murata T."/>
            <person name="Mueller-Roeber B."/>
            <person name="Nelson D.R."/>
            <person name="Obara M."/>
            <person name="Oguri Y."/>
            <person name="Olmstead R.G."/>
            <person name="Onodera N."/>
            <person name="Petersen B.L."/>
            <person name="Pils B."/>
            <person name="Prigge M."/>
            <person name="Rensing S.A."/>
            <person name="Riano-Pachon D.M."/>
            <person name="Roberts A.W."/>
            <person name="Sato Y."/>
            <person name="Scheller H.V."/>
            <person name="Schulz B."/>
            <person name="Schulz C."/>
            <person name="Shakirov E.V."/>
            <person name="Shibagaki N."/>
            <person name="Shinohara N."/>
            <person name="Shippen D.E."/>
            <person name="Soerensen I."/>
            <person name="Sotooka R."/>
            <person name="Sugimoto N."/>
            <person name="Sugita M."/>
            <person name="Sumikawa N."/>
            <person name="Tanurdzic M."/>
            <person name="Theissen G."/>
            <person name="Ulvskov P."/>
            <person name="Wakazuki S."/>
            <person name="Weng J.K."/>
            <person name="Willats W.W."/>
            <person name="Wipf D."/>
            <person name="Wolf P.G."/>
            <person name="Yang L."/>
            <person name="Zimmer A.D."/>
            <person name="Zhu Q."/>
            <person name="Mitros T."/>
            <person name="Hellsten U."/>
            <person name="Loque D."/>
            <person name="Otillar R."/>
            <person name="Salamov A."/>
            <person name="Schmutz J."/>
            <person name="Shapiro H."/>
            <person name="Lindquist E."/>
            <person name="Lucas S."/>
            <person name="Rokhsar D."/>
            <person name="Grigoriev I.V."/>
        </authorList>
    </citation>
    <scope>NUCLEOTIDE SEQUENCE [LARGE SCALE GENOMIC DNA]</scope>
</reference>